<gene>
    <name evidence="2" type="ORF">RG1141_CH29480</name>
</gene>
<proteinExistence type="predicted"/>
<dbReference type="HOGENOM" id="CLU_952566_0_0_5"/>
<sequence length="292" mass="31934">MSLPSHLSPTPSPSAAPKPELCHAATRPCKNGADPGRGPGESTDRLGGNNSGKRRAGDKKDGPVPWRRRLFTFLPSVLSQNRYPLLGALDYRRAHTNAEPHSKIIIWLRIRVAFGVFSRLPASTGDHLASLRGFVFDFLSGNPATCTAQPNRTWLSGGGLIGKAPVARYSPMAFTSSTLPARYGSDESACPACPRTSRATLRRRKREDCRHGLEGRGKSRVKKFGGALKCRTWLSRPHGADIIDGFFRPKPAGLRWCSEERLTAICVESLYLICFPMVALVSISLEQNLAKN</sequence>
<reference evidence="3" key="1">
    <citation type="journal article" date="2014" name="BMC Genomics">
        <title>Genome sequencing of two Neorhizobium galegae strains reveals a noeT gene responsible for the unusual acetylation of the nodulation factors.</title>
        <authorList>
            <person name="Osterman J."/>
            <person name="Marsh J."/>
            <person name="Laine P.K."/>
            <person name="Zeng Z."/>
            <person name="Alatalo E."/>
            <person name="Sullivan J.T."/>
            <person name="Young J.P."/>
            <person name="Thomas-Oates J."/>
            <person name="Paulin L."/>
            <person name="Lindstrom K."/>
        </authorList>
    </citation>
    <scope>NUCLEOTIDE SEQUENCE [LARGE SCALE GENOMIC DNA]</scope>
    <source>
        <strain evidence="3">HAMBI 1141</strain>
    </source>
</reference>
<dbReference type="EMBL" id="HG938355">
    <property type="protein sequence ID" value="CDN55284.1"/>
    <property type="molecule type" value="Genomic_DNA"/>
</dbReference>
<protein>
    <submittedName>
        <fullName evidence="2">Uncharacterized protein</fullName>
    </submittedName>
</protein>
<evidence type="ECO:0000313" key="2">
    <source>
        <dbReference type="EMBL" id="CDN55284.1"/>
    </source>
</evidence>
<evidence type="ECO:0000313" key="3">
    <source>
        <dbReference type="Proteomes" id="UP000028186"/>
    </source>
</evidence>
<name>A0A068TB00_NEOGA</name>
<dbReference type="Proteomes" id="UP000028186">
    <property type="component" value="Chromosome I"/>
</dbReference>
<dbReference type="KEGG" id="ngl:RG1141_CH29480"/>
<organism evidence="2 3">
    <name type="scientific">Neorhizobium galegae bv. officinalis bv. officinalis str. HAMBI 1141</name>
    <dbReference type="NCBI Taxonomy" id="1028801"/>
    <lineage>
        <taxon>Bacteria</taxon>
        <taxon>Pseudomonadati</taxon>
        <taxon>Pseudomonadota</taxon>
        <taxon>Alphaproteobacteria</taxon>
        <taxon>Hyphomicrobiales</taxon>
        <taxon>Rhizobiaceae</taxon>
        <taxon>Rhizobium/Agrobacterium group</taxon>
        <taxon>Neorhizobium</taxon>
    </lineage>
</organism>
<feature type="region of interest" description="Disordered" evidence="1">
    <location>
        <begin position="1"/>
        <end position="63"/>
    </location>
</feature>
<evidence type="ECO:0000256" key="1">
    <source>
        <dbReference type="SAM" id="MobiDB-lite"/>
    </source>
</evidence>
<accession>A0A068TB00</accession>
<dbReference type="AlphaFoldDB" id="A0A068TB00"/>